<proteinExistence type="predicted"/>
<evidence type="ECO:0000313" key="3">
    <source>
        <dbReference type="Proteomes" id="UP000199608"/>
    </source>
</evidence>
<dbReference type="AlphaFoldDB" id="A0A1H2IDS8"/>
<dbReference type="NCBIfam" id="NF033859">
    <property type="entry name" value="SMEK_N"/>
    <property type="match status" value="1"/>
</dbReference>
<dbReference type="InterPro" id="IPR047740">
    <property type="entry name" value="SMEK_dom"/>
</dbReference>
<accession>A0A1H2IDS8</accession>
<keyword evidence="3" id="KW-1185">Reference proteome</keyword>
<protein>
    <recommendedName>
        <fullName evidence="1">SMEK domain-containing protein</fullName>
    </recommendedName>
</protein>
<organism evidence="2 3">
    <name type="scientific">Desulfobacula phenolica</name>
    <dbReference type="NCBI Taxonomy" id="90732"/>
    <lineage>
        <taxon>Bacteria</taxon>
        <taxon>Pseudomonadati</taxon>
        <taxon>Thermodesulfobacteriota</taxon>
        <taxon>Desulfobacteria</taxon>
        <taxon>Desulfobacterales</taxon>
        <taxon>Desulfobacteraceae</taxon>
        <taxon>Desulfobacula</taxon>
    </lineage>
</organism>
<name>A0A1H2IDS8_9BACT</name>
<evidence type="ECO:0000259" key="1">
    <source>
        <dbReference type="Pfam" id="PF21941"/>
    </source>
</evidence>
<sequence>MYREDYINGIIHALAFLSRKVDIKSSLNLTDLNVHAEDFYKDFLNKALGYNLININTINQNAVSIDLGDSTTRIAIQVTSTSALAKTRRTVKKFIENRLYREYDRLIILNLVKTTRHKDPFIGDADIFQIDTKKDMWDYKKLARIIAGKETLLLKDIYDFLHRELKLVEETKLPKEVQTIIALIDHLSNGENPDAGNCFIEDPDPEGKINNRFADHAEFLTQSYTELYAVYGPNIETIKDQTDIGTVQIAKKSLYLKTYSDNILTKCNNNPKMAIDKLIQELSNAVGQKGIEYDETAIRFFLIDELTRCNVFPNSEVTNA</sequence>
<reference evidence="3" key="1">
    <citation type="submission" date="2016-10" db="EMBL/GenBank/DDBJ databases">
        <authorList>
            <person name="Varghese N."/>
            <person name="Submissions S."/>
        </authorList>
    </citation>
    <scope>NUCLEOTIDE SEQUENCE [LARGE SCALE GENOMIC DNA]</scope>
    <source>
        <strain evidence="3">DSM 3384</strain>
    </source>
</reference>
<feature type="domain" description="SMEK" evidence="1">
    <location>
        <begin position="10"/>
        <end position="146"/>
    </location>
</feature>
<evidence type="ECO:0000313" key="2">
    <source>
        <dbReference type="EMBL" id="SDU42096.1"/>
    </source>
</evidence>
<dbReference type="RefSeq" id="WP_092235370.1">
    <property type="nucleotide sequence ID" value="NZ_FNLL01000008.1"/>
</dbReference>
<dbReference type="Proteomes" id="UP000199608">
    <property type="component" value="Unassembled WGS sequence"/>
</dbReference>
<gene>
    <name evidence="2" type="ORF">SAMN04487931_10899</name>
</gene>
<dbReference type="Pfam" id="PF21941">
    <property type="entry name" value="SMEK_N"/>
    <property type="match status" value="1"/>
</dbReference>
<dbReference type="EMBL" id="FNLL01000008">
    <property type="protein sequence ID" value="SDU42096.1"/>
    <property type="molecule type" value="Genomic_DNA"/>
</dbReference>